<protein>
    <submittedName>
        <fullName evidence="1">Uncharacterized protein</fullName>
    </submittedName>
</protein>
<proteinExistence type="predicted"/>
<organism evidence="1 2">
    <name type="scientific">Enterococcus faecalis RP2S-4</name>
    <dbReference type="NCBI Taxonomy" id="1244145"/>
    <lineage>
        <taxon>Bacteria</taxon>
        <taxon>Bacillati</taxon>
        <taxon>Bacillota</taxon>
        <taxon>Bacilli</taxon>
        <taxon>Lactobacillales</taxon>
        <taxon>Enterococcaceae</taxon>
        <taxon>Enterococcus</taxon>
    </lineage>
</organism>
<sequence length="68" mass="7866">MNILKAIKDACNLEEDTVTIILKNNQELIINQFLSTNDDKILEFISSGKTYFIPETSILYFTMNDTKF</sequence>
<evidence type="ECO:0000313" key="1">
    <source>
        <dbReference type="EMBL" id="EPI07503.1"/>
    </source>
</evidence>
<gene>
    <name evidence="1" type="ORF">D358_01957</name>
</gene>
<dbReference type="AlphaFoldDB" id="A0ABC9THT1"/>
<reference evidence="1 2" key="1">
    <citation type="submission" date="2013-06" db="EMBL/GenBank/DDBJ databases">
        <authorList>
            <person name="Weinstock G."/>
            <person name="Sodergren E."/>
            <person name="Lobos E.A."/>
            <person name="Fulton L."/>
            <person name="Fulton R."/>
            <person name="Courtney L."/>
            <person name="Fronick C."/>
            <person name="O'Laughlin M."/>
            <person name="Godfrey J."/>
            <person name="Wilson R.M."/>
            <person name="Miner T."/>
            <person name="Farmer C."/>
            <person name="Delehaunty K."/>
            <person name="Cordes M."/>
            <person name="Minx P."/>
            <person name="Tomlinson C."/>
            <person name="Chen J."/>
            <person name="Wollam A."/>
            <person name="Pepin K.H."/>
            <person name="Bhonagiri V."/>
            <person name="Zhang X."/>
            <person name="Warren W."/>
            <person name="Mitreva M."/>
            <person name="Mardis E.R."/>
            <person name="Wilson R.K."/>
        </authorList>
    </citation>
    <scope>NUCLEOTIDE SEQUENCE [LARGE SCALE GENOMIC DNA]</scope>
    <source>
        <strain evidence="1 2">RP2S-4</strain>
    </source>
</reference>
<accession>A0ABC9THT1</accession>
<dbReference type="EMBL" id="ATIR01000061">
    <property type="protein sequence ID" value="EPI07503.1"/>
    <property type="molecule type" value="Genomic_DNA"/>
</dbReference>
<evidence type="ECO:0000313" key="2">
    <source>
        <dbReference type="Proteomes" id="UP000015750"/>
    </source>
</evidence>
<name>A0ABC9THT1_ENTFL</name>
<comment type="caution">
    <text evidence="1">The sequence shown here is derived from an EMBL/GenBank/DDBJ whole genome shotgun (WGS) entry which is preliminary data.</text>
</comment>
<dbReference type="RefSeq" id="WP_016627456.1">
    <property type="nucleotide sequence ID" value="NZ_KE351812.1"/>
</dbReference>
<dbReference type="Proteomes" id="UP000015750">
    <property type="component" value="Unassembled WGS sequence"/>
</dbReference>